<dbReference type="Proteomes" id="UP000032336">
    <property type="component" value="Unassembled WGS sequence"/>
</dbReference>
<dbReference type="AlphaFoldDB" id="A0A0D8FQ44"/>
<dbReference type="Pfam" id="PF14016">
    <property type="entry name" value="DUF4232"/>
    <property type="match status" value="1"/>
</dbReference>
<gene>
    <name evidence="3" type="ORF">FEAC_30090</name>
</gene>
<feature type="region of interest" description="Disordered" evidence="1">
    <location>
        <begin position="53"/>
        <end position="79"/>
    </location>
</feature>
<dbReference type="InterPro" id="IPR025326">
    <property type="entry name" value="DUF4232"/>
</dbReference>
<keyword evidence="4" id="KW-1185">Reference proteome</keyword>
<evidence type="ECO:0000313" key="3">
    <source>
        <dbReference type="EMBL" id="KJE75256.1"/>
    </source>
</evidence>
<name>A0A0D8FQ44_9ACTN</name>
<reference evidence="3 4" key="1">
    <citation type="submission" date="2015-01" db="EMBL/GenBank/DDBJ databases">
        <title>Draft genome of the acidophilic iron oxidizer Ferrimicrobium acidiphilum strain T23.</title>
        <authorList>
            <person name="Poehlein A."/>
            <person name="Eisen S."/>
            <person name="Schloemann M."/>
            <person name="Johnson B.D."/>
            <person name="Daniel R."/>
            <person name="Muehling M."/>
        </authorList>
    </citation>
    <scope>NUCLEOTIDE SEQUENCE [LARGE SCALE GENOMIC DNA]</scope>
    <source>
        <strain evidence="3 4">T23</strain>
    </source>
</reference>
<feature type="compositionally biased region" description="Polar residues" evidence="1">
    <location>
        <begin position="53"/>
        <end position="73"/>
    </location>
</feature>
<dbReference type="STRING" id="1121877.FEAC_30090"/>
<accession>A0A0D8FQ44</accession>
<evidence type="ECO:0000259" key="2">
    <source>
        <dbReference type="Pfam" id="PF14016"/>
    </source>
</evidence>
<dbReference type="EMBL" id="JXUW01000053">
    <property type="protein sequence ID" value="KJE75256.1"/>
    <property type="molecule type" value="Genomic_DNA"/>
</dbReference>
<organism evidence="3 4">
    <name type="scientific">Ferrimicrobium acidiphilum DSM 19497</name>
    <dbReference type="NCBI Taxonomy" id="1121877"/>
    <lineage>
        <taxon>Bacteria</taxon>
        <taxon>Bacillati</taxon>
        <taxon>Actinomycetota</taxon>
        <taxon>Acidimicrobiia</taxon>
        <taxon>Acidimicrobiales</taxon>
        <taxon>Acidimicrobiaceae</taxon>
        <taxon>Ferrimicrobium</taxon>
    </lineage>
</organism>
<evidence type="ECO:0000256" key="1">
    <source>
        <dbReference type="SAM" id="MobiDB-lite"/>
    </source>
</evidence>
<feature type="domain" description="DUF4232" evidence="2">
    <location>
        <begin position="88"/>
        <end position="206"/>
    </location>
</feature>
<proteinExistence type="predicted"/>
<evidence type="ECO:0000313" key="4">
    <source>
        <dbReference type="Proteomes" id="UP000032336"/>
    </source>
</evidence>
<sequence>MTAETSSAIVLVQSFRAPTNRKVASIILRFNRLPGKIMALLLAAFVLASCGSSPAASPNSKSTTTATYKSGSKSRAPAVTEVRRASSCYPSSLHSNIVNQGAAGGTDTLVISLRNVSHRTCELVGYPDVQMLRGSRHIPITLVRSTNPLGSVSRLRVTPVVVPRNAHAFLLLSYGNVSGTGGNKGCVFMNSLEIGVPGHRGWVPIWKGVDAPICDQGVFVSPFTARDPLPNTR</sequence>
<comment type="caution">
    <text evidence="3">The sequence shown here is derived from an EMBL/GenBank/DDBJ whole genome shotgun (WGS) entry which is preliminary data.</text>
</comment>
<protein>
    <recommendedName>
        <fullName evidence="2">DUF4232 domain-containing protein</fullName>
    </recommendedName>
</protein>